<proteinExistence type="predicted"/>
<dbReference type="PANTHER" id="PTHR33240">
    <property type="entry name" value="OS08G0508500 PROTEIN"/>
    <property type="match status" value="1"/>
</dbReference>
<dbReference type="EMBL" id="JAUHHV010000010">
    <property type="protein sequence ID" value="KAK1411351.1"/>
    <property type="molecule type" value="Genomic_DNA"/>
</dbReference>
<reference evidence="1" key="1">
    <citation type="journal article" date="2023" name="bioRxiv">
        <title>Improved chromosome-level genome assembly for marigold (Tagetes erecta).</title>
        <authorList>
            <person name="Jiang F."/>
            <person name="Yuan L."/>
            <person name="Wang S."/>
            <person name="Wang H."/>
            <person name="Xu D."/>
            <person name="Wang A."/>
            <person name="Fan W."/>
        </authorList>
    </citation>
    <scope>NUCLEOTIDE SEQUENCE</scope>
    <source>
        <strain evidence="1">WSJ</strain>
        <tissue evidence="1">Leaf</tissue>
    </source>
</reference>
<protein>
    <submittedName>
        <fullName evidence="1">Uncharacterized protein</fullName>
    </submittedName>
</protein>
<name>A0AAD8JXM6_TARER</name>
<dbReference type="PANTHER" id="PTHR33240:SF15">
    <property type="entry name" value="GAG-PRO-LIKE PROTEIN"/>
    <property type="match status" value="1"/>
</dbReference>
<comment type="caution">
    <text evidence="1">The sequence shown here is derived from an EMBL/GenBank/DDBJ whole genome shotgun (WGS) entry which is preliminary data.</text>
</comment>
<dbReference type="Proteomes" id="UP001229421">
    <property type="component" value="Unassembled WGS sequence"/>
</dbReference>
<keyword evidence="2" id="KW-1185">Reference proteome</keyword>
<gene>
    <name evidence="1" type="ORF">QVD17_37899</name>
</gene>
<accession>A0AAD8JXM6</accession>
<evidence type="ECO:0000313" key="1">
    <source>
        <dbReference type="EMBL" id="KAK1411351.1"/>
    </source>
</evidence>
<dbReference type="AlphaFoldDB" id="A0AAD8JXM6"/>
<organism evidence="1 2">
    <name type="scientific">Tagetes erecta</name>
    <name type="common">African marigold</name>
    <dbReference type="NCBI Taxonomy" id="13708"/>
    <lineage>
        <taxon>Eukaryota</taxon>
        <taxon>Viridiplantae</taxon>
        <taxon>Streptophyta</taxon>
        <taxon>Embryophyta</taxon>
        <taxon>Tracheophyta</taxon>
        <taxon>Spermatophyta</taxon>
        <taxon>Magnoliopsida</taxon>
        <taxon>eudicotyledons</taxon>
        <taxon>Gunneridae</taxon>
        <taxon>Pentapetalae</taxon>
        <taxon>asterids</taxon>
        <taxon>campanulids</taxon>
        <taxon>Asterales</taxon>
        <taxon>Asteraceae</taxon>
        <taxon>Asteroideae</taxon>
        <taxon>Heliantheae alliance</taxon>
        <taxon>Tageteae</taxon>
        <taxon>Tagetes</taxon>
    </lineage>
</organism>
<sequence>MLEEDFPKTFDVLMDKVRAFVRGKLVGNRVIDSGKKPDHHLIRGGRPNRHLSRREGGLRRWPHRRWSEMVVGEGWLRRLSRREGGWKVGYGVTLIGDGGLRRLSRREGGWRRLMVVRWWLVTAVRGEGRGWGRRVKRLVRGPYFPYKDKKPNPEREVRDGLVEDSVELVGFSKESVRPMGMIRLPYTKNEGQKAWTGELNFSVASVYSKYNAIIGREGIQALGAVPSTIHSEIKFLTPLELLQSYLQTK</sequence>
<evidence type="ECO:0000313" key="2">
    <source>
        <dbReference type="Proteomes" id="UP001229421"/>
    </source>
</evidence>